<dbReference type="Ensembl" id="ENSDCDT00010029163.1">
    <property type="protein sequence ID" value="ENSDCDP00010023717.1"/>
    <property type="gene ID" value="ENSDCDG00010014880.1"/>
</dbReference>
<dbReference type="GeneTree" id="ENSGT00940000166947"/>
<sequence length="504" mass="55861">MATHEVSAKEKSRKRLPRMAASFAIRVSSDHEPSCAGPAGAPTPPACDPRDHFKTADRDSSGTSDLLDVAPEQTRVEEETLECPEFPALQDLEEESDDCCFETYSLESLGCPSDRGDSSQDGIFETKRGHGMFLNWHSQRIAALSTEHFDRLTKDCPEFLGTKNCLAVFILERGVTDTGGQPCELYEVVAMGTGQNCCSGWLRFNGSVVHDCHATVVARRALKRYLYKQLLLTFSSDLQLKQRSIFEKPTDQQHLQLKPKMYLHLYTNYTPEGAAQSMLLSSSQLKLQCHSKGSLIPAALLSPSIWGARICCMSESDKLTRWTVTGVQGAVLSHFIQPLYITSFVLGDPCHSSEKVSDIINKRLGVSWQKALNPPYRESTVTFLSGGRVGPLLPTEACQDLSVNWCLGDSCIEVVDSTTGCTIERSPFVSGPRFYSRLCKRSFYGAFQKVATLADQHLLNFPTYRSAKTAAALYQKTKTLVNQQFLANNAGPWSPKHLVDCFKL</sequence>
<name>A0AAY4BT76_9TELE</name>
<dbReference type="GO" id="GO:0003726">
    <property type="term" value="F:double-stranded RNA adenosine deaminase activity"/>
    <property type="evidence" value="ECO:0007669"/>
    <property type="project" value="TreeGrafter"/>
</dbReference>
<feature type="region of interest" description="Disordered" evidence="1">
    <location>
        <begin position="28"/>
        <end position="66"/>
    </location>
</feature>
<dbReference type="GO" id="GO:0006396">
    <property type="term" value="P:RNA processing"/>
    <property type="evidence" value="ECO:0007669"/>
    <property type="project" value="InterPro"/>
</dbReference>
<keyword evidence="4" id="KW-1185">Reference proteome</keyword>
<evidence type="ECO:0000313" key="3">
    <source>
        <dbReference type="Ensembl" id="ENSDCDP00010023717.1"/>
    </source>
</evidence>
<evidence type="ECO:0000259" key="2">
    <source>
        <dbReference type="PROSITE" id="PS50141"/>
    </source>
</evidence>
<dbReference type="PROSITE" id="PS50141">
    <property type="entry name" value="A_DEAMIN_EDITASE"/>
    <property type="match status" value="1"/>
</dbReference>
<feature type="compositionally biased region" description="Basic and acidic residues" evidence="1">
    <location>
        <begin position="48"/>
        <end position="60"/>
    </location>
</feature>
<reference evidence="3" key="2">
    <citation type="submission" date="2025-08" db="UniProtKB">
        <authorList>
            <consortium name="Ensembl"/>
        </authorList>
    </citation>
    <scope>IDENTIFICATION</scope>
</reference>
<dbReference type="GO" id="GO:0005737">
    <property type="term" value="C:cytoplasm"/>
    <property type="evidence" value="ECO:0007669"/>
    <property type="project" value="TreeGrafter"/>
</dbReference>
<dbReference type="Pfam" id="PF02137">
    <property type="entry name" value="A_deamin"/>
    <property type="match status" value="1"/>
</dbReference>
<feature type="domain" description="A to I editase" evidence="2">
    <location>
        <begin position="190"/>
        <end position="496"/>
    </location>
</feature>
<evidence type="ECO:0000313" key="4">
    <source>
        <dbReference type="Proteomes" id="UP000694580"/>
    </source>
</evidence>
<dbReference type="PANTHER" id="PTHR10910:SF106">
    <property type="entry name" value="ADENOSINE DEAMINASE DOMAIN-CONTAINING PROTEIN 2"/>
    <property type="match status" value="1"/>
</dbReference>
<dbReference type="Proteomes" id="UP000694580">
    <property type="component" value="Chromosome 1"/>
</dbReference>
<proteinExistence type="predicted"/>
<reference evidence="3" key="3">
    <citation type="submission" date="2025-09" db="UniProtKB">
        <authorList>
            <consortium name="Ensembl"/>
        </authorList>
    </citation>
    <scope>IDENTIFICATION</scope>
</reference>
<dbReference type="PANTHER" id="PTHR10910">
    <property type="entry name" value="EUKARYOTE SPECIFIC DSRNA BINDING PROTEIN"/>
    <property type="match status" value="1"/>
</dbReference>
<dbReference type="AlphaFoldDB" id="A0AAY4BT76"/>
<dbReference type="GO" id="GO:0003725">
    <property type="term" value="F:double-stranded RNA binding"/>
    <property type="evidence" value="ECO:0007669"/>
    <property type="project" value="TreeGrafter"/>
</dbReference>
<dbReference type="GO" id="GO:0008251">
    <property type="term" value="F:tRNA-specific adenosine deaminase activity"/>
    <property type="evidence" value="ECO:0007669"/>
    <property type="project" value="TreeGrafter"/>
</dbReference>
<dbReference type="GO" id="GO:0005730">
    <property type="term" value="C:nucleolus"/>
    <property type="evidence" value="ECO:0007669"/>
    <property type="project" value="TreeGrafter"/>
</dbReference>
<dbReference type="GO" id="GO:0006382">
    <property type="term" value="P:adenosine to inosine editing"/>
    <property type="evidence" value="ECO:0007669"/>
    <property type="project" value="TreeGrafter"/>
</dbReference>
<organism evidence="3 4">
    <name type="scientific">Denticeps clupeoides</name>
    <name type="common">denticle herring</name>
    <dbReference type="NCBI Taxonomy" id="299321"/>
    <lineage>
        <taxon>Eukaryota</taxon>
        <taxon>Metazoa</taxon>
        <taxon>Chordata</taxon>
        <taxon>Craniata</taxon>
        <taxon>Vertebrata</taxon>
        <taxon>Euteleostomi</taxon>
        <taxon>Actinopterygii</taxon>
        <taxon>Neopterygii</taxon>
        <taxon>Teleostei</taxon>
        <taxon>Clupei</taxon>
        <taxon>Clupeiformes</taxon>
        <taxon>Denticipitoidei</taxon>
        <taxon>Denticipitidae</taxon>
        <taxon>Denticeps</taxon>
    </lineage>
</organism>
<protein>
    <recommendedName>
        <fullName evidence="2">A to I editase domain-containing protein</fullName>
    </recommendedName>
</protein>
<reference evidence="3 4" key="1">
    <citation type="submission" date="2020-06" db="EMBL/GenBank/DDBJ databases">
        <authorList>
            <consortium name="Wellcome Sanger Institute Data Sharing"/>
        </authorList>
    </citation>
    <scope>NUCLEOTIDE SEQUENCE [LARGE SCALE GENOMIC DNA]</scope>
</reference>
<dbReference type="InterPro" id="IPR002466">
    <property type="entry name" value="A_deamin"/>
</dbReference>
<accession>A0AAY4BT76</accession>
<dbReference type="SMART" id="SM00552">
    <property type="entry name" value="ADEAMc"/>
    <property type="match status" value="1"/>
</dbReference>
<gene>
    <name evidence="3" type="primary">ADAD2</name>
</gene>
<evidence type="ECO:0000256" key="1">
    <source>
        <dbReference type="SAM" id="MobiDB-lite"/>
    </source>
</evidence>